<feature type="region of interest" description="Disordered" evidence="1">
    <location>
        <begin position="1"/>
        <end position="39"/>
    </location>
</feature>
<name>A0A9N9BEJ4_9GLOM</name>
<proteinExistence type="predicted"/>
<dbReference type="AlphaFoldDB" id="A0A9N9BEJ4"/>
<evidence type="ECO:0000313" key="3">
    <source>
        <dbReference type="Proteomes" id="UP000789405"/>
    </source>
</evidence>
<evidence type="ECO:0000313" key="2">
    <source>
        <dbReference type="EMBL" id="CAG8561064.1"/>
    </source>
</evidence>
<organism evidence="2 3">
    <name type="scientific">Dentiscutata erythropus</name>
    <dbReference type="NCBI Taxonomy" id="1348616"/>
    <lineage>
        <taxon>Eukaryota</taxon>
        <taxon>Fungi</taxon>
        <taxon>Fungi incertae sedis</taxon>
        <taxon>Mucoromycota</taxon>
        <taxon>Glomeromycotina</taxon>
        <taxon>Glomeromycetes</taxon>
        <taxon>Diversisporales</taxon>
        <taxon>Gigasporaceae</taxon>
        <taxon>Dentiscutata</taxon>
    </lineage>
</organism>
<dbReference type="EMBL" id="CAJVPY010002454">
    <property type="protein sequence ID" value="CAG8561064.1"/>
    <property type="molecule type" value="Genomic_DNA"/>
</dbReference>
<evidence type="ECO:0000256" key="1">
    <source>
        <dbReference type="SAM" id="MobiDB-lite"/>
    </source>
</evidence>
<keyword evidence="3" id="KW-1185">Reference proteome</keyword>
<feature type="compositionally biased region" description="Polar residues" evidence="1">
    <location>
        <begin position="18"/>
        <end position="39"/>
    </location>
</feature>
<dbReference type="Proteomes" id="UP000789405">
    <property type="component" value="Unassembled WGS sequence"/>
</dbReference>
<gene>
    <name evidence="2" type="ORF">DERYTH_LOCUS5738</name>
</gene>
<sequence length="39" mass="4473">MRELLQKPTLDTEDAPDTNMNAPDTSVNVRVTTKTYSRY</sequence>
<reference evidence="2" key="1">
    <citation type="submission" date="2021-06" db="EMBL/GenBank/DDBJ databases">
        <authorList>
            <person name="Kallberg Y."/>
            <person name="Tangrot J."/>
            <person name="Rosling A."/>
        </authorList>
    </citation>
    <scope>NUCLEOTIDE SEQUENCE</scope>
    <source>
        <strain evidence="2">MA453B</strain>
    </source>
</reference>
<protein>
    <submittedName>
        <fullName evidence="2">634_t:CDS:1</fullName>
    </submittedName>
</protein>
<comment type="caution">
    <text evidence="2">The sequence shown here is derived from an EMBL/GenBank/DDBJ whole genome shotgun (WGS) entry which is preliminary data.</text>
</comment>
<accession>A0A9N9BEJ4</accession>